<accession>A0A6N1AQ51</accession>
<reference evidence="1 2" key="1">
    <citation type="submission" date="2020-06" db="EMBL/GenBank/DDBJ databases">
        <title>Complete genome of Azosprillum oryzae KACC14407.</title>
        <authorList>
            <person name="Kim M."/>
            <person name="Park Y.-J."/>
            <person name="Shin J.-H."/>
        </authorList>
    </citation>
    <scope>NUCLEOTIDE SEQUENCE [LARGE SCALE GENOMIC DNA]</scope>
    <source>
        <strain evidence="1 2">KACC 14407</strain>
        <plasmid evidence="1 2">unnamed6</plasmid>
    </source>
</reference>
<dbReference type="RefSeq" id="WP_149199540.1">
    <property type="nucleotide sequence ID" value="NZ_BSOV01000002.1"/>
</dbReference>
<geneLocation type="plasmid" evidence="1 2">
    <name>unnamed6</name>
</geneLocation>
<evidence type="ECO:0000313" key="2">
    <source>
        <dbReference type="Proteomes" id="UP000509702"/>
    </source>
</evidence>
<keyword evidence="2" id="KW-1185">Reference proteome</keyword>
<dbReference type="AlphaFoldDB" id="A0A6N1AQ51"/>
<dbReference type="EMBL" id="CP054621">
    <property type="protein sequence ID" value="QKS53881.1"/>
    <property type="molecule type" value="Genomic_DNA"/>
</dbReference>
<dbReference type="KEGG" id="aoz:HUE56_25540"/>
<dbReference type="InterPro" id="IPR022254">
    <property type="entry name" value="DUF3775"/>
</dbReference>
<dbReference type="OrthoDB" id="5641374at2"/>
<dbReference type="Pfam" id="PF12616">
    <property type="entry name" value="DUF3775"/>
    <property type="match status" value="1"/>
</dbReference>
<evidence type="ECO:0000313" key="1">
    <source>
        <dbReference type="EMBL" id="QKS53881.1"/>
    </source>
</evidence>
<organism evidence="1 2">
    <name type="scientific">Azospirillum oryzae</name>
    <dbReference type="NCBI Taxonomy" id="286727"/>
    <lineage>
        <taxon>Bacteria</taxon>
        <taxon>Pseudomonadati</taxon>
        <taxon>Pseudomonadota</taxon>
        <taxon>Alphaproteobacteria</taxon>
        <taxon>Rhodospirillales</taxon>
        <taxon>Azospirillaceae</taxon>
        <taxon>Azospirillum</taxon>
    </lineage>
</organism>
<keyword evidence="1" id="KW-0614">Plasmid</keyword>
<proteinExistence type="predicted"/>
<gene>
    <name evidence="1" type="ORF">HUE56_25540</name>
</gene>
<sequence>MAKPAPPQPVPSVEPPSVEPVIELNIGLQKLCFLIVKAREFDAKVEPSDLDEGSNPSDDGMRAVLEDYADDPTLAELKDAIDGLDDDEVVDVIALVWLGRGDFSADEWAEAQALARERHTARSADYLIGIPNLGDCLEEGAAQLGYSCEEFEIDRL</sequence>
<dbReference type="Proteomes" id="UP000509702">
    <property type="component" value="Plasmid unnamed6"/>
</dbReference>
<protein>
    <submittedName>
        <fullName evidence="1">DUF3775 domain-containing protein</fullName>
    </submittedName>
</protein>
<name>A0A6N1AQ51_9PROT</name>